<organism evidence="4 5">
    <name type="scientific">Portunus trituberculatus</name>
    <name type="common">Swimming crab</name>
    <name type="synonym">Neptunus trituberculatus</name>
    <dbReference type="NCBI Taxonomy" id="210409"/>
    <lineage>
        <taxon>Eukaryota</taxon>
        <taxon>Metazoa</taxon>
        <taxon>Ecdysozoa</taxon>
        <taxon>Arthropoda</taxon>
        <taxon>Crustacea</taxon>
        <taxon>Multicrustacea</taxon>
        <taxon>Malacostraca</taxon>
        <taxon>Eumalacostraca</taxon>
        <taxon>Eucarida</taxon>
        <taxon>Decapoda</taxon>
        <taxon>Pleocyemata</taxon>
        <taxon>Brachyura</taxon>
        <taxon>Eubrachyura</taxon>
        <taxon>Portunoidea</taxon>
        <taxon>Portunidae</taxon>
        <taxon>Portuninae</taxon>
        <taxon>Portunus</taxon>
    </lineage>
</organism>
<comment type="caution">
    <text evidence="4">The sequence shown here is derived from an EMBL/GenBank/DDBJ whole genome shotgun (WGS) entry which is preliminary data.</text>
</comment>
<keyword evidence="2" id="KW-0472">Membrane</keyword>
<dbReference type="InterPro" id="IPR058831">
    <property type="entry name" value="LolA-like_dom_2nd"/>
</dbReference>
<feature type="region of interest" description="Disordered" evidence="1">
    <location>
        <begin position="445"/>
        <end position="490"/>
    </location>
</feature>
<keyword evidence="2" id="KW-0812">Transmembrane</keyword>
<gene>
    <name evidence="4" type="ORF">E2C01_000579</name>
</gene>
<accession>A0A5B7CGY3</accession>
<evidence type="ECO:0000256" key="2">
    <source>
        <dbReference type="SAM" id="Phobius"/>
    </source>
</evidence>
<evidence type="ECO:0000256" key="1">
    <source>
        <dbReference type="SAM" id="MobiDB-lite"/>
    </source>
</evidence>
<dbReference type="Proteomes" id="UP000324222">
    <property type="component" value="Unassembled WGS sequence"/>
</dbReference>
<keyword evidence="5" id="KW-1185">Reference proteome</keyword>
<evidence type="ECO:0000313" key="5">
    <source>
        <dbReference type="Proteomes" id="UP000324222"/>
    </source>
</evidence>
<dbReference type="EMBL" id="VSRR010000014">
    <property type="protein sequence ID" value="MPC08011.1"/>
    <property type="molecule type" value="Genomic_DNA"/>
</dbReference>
<proteinExistence type="predicted"/>
<feature type="transmembrane region" description="Helical" evidence="2">
    <location>
        <begin position="494"/>
        <end position="518"/>
    </location>
</feature>
<evidence type="ECO:0000313" key="4">
    <source>
        <dbReference type="EMBL" id="MPC08011.1"/>
    </source>
</evidence>
<reference evidence="4 5" key="1">
    <citation type="submission" date="2019-05" db="EMBL/GenBank/DDBJ databases">
        <title>Another draft genome of Portunus trituberculatus and its Hox gene families provides insights of decapod evolution.</title>
        <authorList>
            <person name="Jeong J.-H."/>
            <person name="Song I."/>
            <person name="Kim S."/>
            <person name="Choi T."/>
            <person name="Kim D."/>
            <person name="Ryu S."/>
            <person name="Kim W."/>
        </authorList>
    </citation>
    <scope>NUCLEOTIDE SEQUENCE [LARGE SCALE GENOMIC DNA]</scope>
    <source>
        <tissue evidence="4">Muscle</tissue>
    </source>
</reference>
<name>A0A5B7CGY3_PORTR</name>
<sequence>MQLFQSSDISPGLVNSGFVSPGNGVKRHFLAGYTKLEGGKDSTEGRPMSGVPQIPDDVYCPYMIPKADHSFPDHSDQHFFSFSLEFREMDSKTFNWADAWYDFSKKLYRVDHDVALPDGSTRASTASTNTTTTTMLLDYNDGVAFELAPGSSEECHVYLISGAPDDWSDLTGLTHLWGDTPNAFFGTDLTNYSYYGPGVDRFMETDGWRGLRSDWPPNAVETNHSGMLWQWDFTNKNVTVITDFGNHIFVEKAVPVGVRITAQKAINTTEGVIPKGYSIMYSLYDFEVSPVGKSVEFDGVRTFDAYQCFSANWRDNLRFKLDVSSWPEVINKTLLTSVYLNEYWQVTLANHGKVSPFRITRVQTIVEETSEVWVEFTLLYRHWQIGQLNSTIFRNMTTGAKARTYLTSAVNNGDIQYVGEKPNEALFELKAVPGSLTVVAEPNCTTTTSTSTSTSTTSTTTTTVATASTPTTKPGHTTTPHHKTTPTTTPARDLAGLGIGMLLMGFAFGAGGTFLVVVKGVHHTILGLCSKE</sequence>
<evidence type="ECO:0000259" key="3">
    <source>
        <dbReference type="Pfam" id="PF25898"/>
    </source>
</evidence>
<dbReference type="Pfam" id="PF25898">
    <property type="entry name" value="LolA_2nd_metazoa"/>
    <property type="match status" value="1"/>
</dbReference>
<dbReference type="PANTHER" id="PTHR36902:SF1">
    <property type="entry name" value="ENRICHED IN SURFACE-LABELED PROTEOME PROTEIN 9"/>
    <property type="match status" value="1"/>
</dbReference>
<dbReference type="PANTHER" id="PTHR36902">
    <property type="entry name" value="ENRICHED IN SURFACE-LABELED PROTEOME PROTEIN 9"/>
    <property type="match status" value="1"/>
</dbReference>
<feature type="domain" description="LolA-like" evidence="3">
    <location>
        <begin position="55"/>
        <end position="309"/>
    </location>
</feature>
<dbReference type="OrthoDB" id="6345442at2759"/>
<dbReference type="AlphaFoldDB" id="A0A5B7CGY3"/>
<feature type="compositionally biased region" description="Low complexity" evidence="1">
    <location>
        <begin position="445"/>
        <end position="478"/>
    </location>
</feature>
<protein>
    <recommendedName>
        <fullName evidence="3">LolA-like domain-containing protein</fullName>
    </recommendedName>
</protein>
<keyword evidence="2" id="KW-1133">Transmembrane helix</keyword>